<keyword evidence="1" id="KW-0732">Signal</keyword>
<feature type="chain" id="PRO_5040373561" evidence="1">
    <location>
        <begin position="33"/>
        <end position="169"/>
    </location>
</feature>
<feature type="signal peptide" evidence="1">
    <location>
        <begin position="1"/>
        <end position="32"/>
    </location>
</feature>
<protein>
    <submittedName>
        <fullName evidence="2">Uncharacterized protein</fullName>
    </submittedName>
</protein>
<evidence type="ECO:0000313" key="3">
    <source>
        <dbReference type="Proteomes" id="UP001153069"/>
    </source>
</evidence>
<dbReference type="AlphaFoldDB" id="A0A9N8DV59"/>
<evidence type="ECO:0000256" key="1">
    <source>
        <dbReference type="SAM" id="SignalP"/>
    </source>
</evidence>
<dbReference type="Proteomes" id="UP001153069">
    <property type="component" value="Unassembled WGS sequence"/>
</dbReference>
<gene>
    <name evidence="2" type="ORF">SEMRO_316_G115600.1</name>
</gene>
<sequence>MSILASSHAKGTVLRFLLLLATGAVNLQIASAGCDYLLTVGNRGGVDRFNDETQFLAAGGATTTCTVSSGSNYCDYAYLEIVYGDGVDGSNAYNGNTGSVGSITTGGTITSCDFSISMSDPNDATVLGLELFWRSRGNVQITCSCDRAIPPHRFSYARPVACTTSTTRG</sequence>
<proteinExistence type="predicted"/>
<organism evidence="2 3">
    <name type="scientific">Seminavis robusta</name>
    <dbReference type="NCBI Taxonomy" id="568900"/>
    <lineage>
        <taxon>Eukaryota</taxon>
        <taxon>Sar</taxon>
        <taxon>Stramenopiles</taxon>
        <taxon>Ochrophyta</taxon>
        <taxon>Bacillariophyta</taxon>
        <taxon>Bacillariophyceae</taxon>
        <taxon>Bacillariophycidae</taxon>
        <taxon>Naviculales</taxon>
        <taxon>Naviculaceae</taxon>
        <taxon>Seminavis</taxon>
    </lineage>
</organism>
<name>A0A9N8DV59_9STRA</name>
<dbReference type="EMBL" id="CAICTM010000315">
    <property type="protein sequence ID" value="CAB9507689.1"/>
    <property type="molecule type" value="Genomic_DNA"/>
</dbReference>
<evidence type="ECO:0000313" key="2">
    <source>
        <dbReference type="EMBL" id="CAB9507689.1"/>
    </source>
</evidence>
<comment type="caution">
    <text evidence="2">The sequence shown here is derived from an EMBL/GenBank/DDBJ whole genome shotgun (WGS) entry which is preliminary data.</text>
</comment>
<reference evidence="2" key="1">
    <citation type="submission" date="2020-06" db="EMBL/GenBank/DDBJ databases">
        <authorList>
            <consortium name="Plant Systems Biology data submission"/>
        </authorList>
    </citation>
    <scope>NUCLEOTIDE SEQUENCE</scope>
    <source>
        <strain evidence="2">D6</strain>
    </source>
</reference>
<accession>A0A9N8DV59</accession>
<keyword evidence="3" id="KW-1185">Reference proteome</keyword>